<proteinExistence type="predicted"/>
<sequence length="74" mass="8220">MDLDGAVAVITGREERAEMRPVERDLDRDAEASTRKAGFLELGPIIVMGRLRIGMVVVIVVFVFVFVSVVLYKP</sequence>
<organism evidence="2">
    <name type="scientific">Fagus sylvatica</name>
    <name type="common">Beechnut</name>
    <dbReference type="NCBI Taxonomy" id="28930"/>
    <lineage>
        <taxon>Eukaryota</taxon>
        <taxon>Viridiplantae</taxon>
        <taxon>Streptophyta</taxon>
        <taxon>Embryophyta</taxon>
        <taxon>Tracheophyta</taxon>
        <taxon>Spermatophyta</taxon>
        <taxon>Magnoliopsida</taxon>
        <taxon>eudicotyledons</taxon>
        <taxon>Gunneridae</taxon>
        <taxon>Pentapetalae</taxon>
        <taxon>rosids</taxon>
        <taxon>fabids</taxon>
        <taxon>Fagales</taxon>
        <taxon>Fagaceae</taxon>
        <taxon>Fagus</taxon>
    </lineage>
</organism>
<gene>
    <name evidence="2" type="ORF">FSB_LOCUS56240</name>
</gene>
<reference evidence="2" key="1">
    <citation type="submission" date="2018-02" db="EMBL/GenBank/DDBJ databases">
        <authorList>
            <person name="Cohen D.B."/>
            <person name="Kent A.D."/>
        </authorList>
    </citation>
    <scope>NUCLEOTIDE SEQUENCE</scope>
</reference>
<evidence type="ECO:0000256" key="1">
    <source>
        <dbReference type="SAM" id="Phobius"/>
    </source>
</evidence>
<name>A0A2N9IV00_FAGSY</name>
<evidence type="ECO:0000313" key="2">
    <source>
        <dbReference type="EMBL" id="SPD28358.1"/>
    </source>
</evidence>
<keyword evidence="1" id="KW-0472">Membrane</keyword>
<keyword evidence="1" id="KW-1133">Transmembrane helix</keyword>
<protein>
    <submittedName>
        <fullName evidence="2">Uncharacterized protein</fullName>
    </submittedName>
</protein>
<accession>A0A2N9IV00</accession>
<dbReference type="EMBL" id="OIVN01006227">
    <property type="protein sequence ID" value="SPD28358.1"/>
    <property type="molecule type" value="Genomic_DNA"/>
</dbReference>
<keyword evidence="1" id="KW-0812">Transmembrane</keyword>
<feature type="transmembrane region" description="Helical" evidence="1">
    <location>
        <begin position="53"/>
        <end position="72"/>
    </location>
</feature>
<dbReference type="AlphaFoldDB" id="A0A2N9IV00"/>